<proteinExistence type="predicted"/>
<protein>
    <submittedName>
        <fullName evidence="1">Uncharacterized protein</fullName>
    </submittedName>
</protein>
<organism evidence="1 2">
    <name type="scientific">Aeromonas diversa CDC 2478-85</name>
    <dbReference type="NCBI Taxonomy" id="1268237"/>
    <lineage>
        <taxon>Bacteria</taxon>
        <taxon>Pseudomonadati</taxon>
        <taxon>Pseudomonadota</taxon>
        <taxon>Gammaproteobacteria</taxon>
        <taxon>Aeromonadales</taxon>
        <taxon>Aeromonadaceae</taxon>
        <taxon>Aeromonas</taxon>
    </lineage>
</organism>
<evidence type="ECO:0000313" key="1">
    <source>
        <dbReference type="EMBL" id="ENY70439.1"/>
    </source>
</evidence>
<name>N9TWD7_9GAMM</name>
<sequence length="140" mass="15765">MRLLWLWPLLLQGCAGWPPGGEGGMAESRPTAHPRAEYERDAWQTFNRRQAGIDEALSALAALGYEACLPAGQAHLMDLRRGLLREVHGRLWVDAWQHQAELAQQIERERARLARWQAQTGCSDWSGRKLNEWGAATPPS</sequence>
<gene>
    <name evidence="1" type="ORF">G114_18286</name>
</gene>
<dbReference type="EMBL" id="APVG01000076">
    <property type="protein sequence ID" value="ENY70439.1"/>
    <property type="molecule type" value="Genomic_DNA"/>
</dbReference>
<dbReference type="Proteomes" id="UP000023775">
    <property type="component" value="Unassembled WGS sequence"/>
</dbReference>
<dbReference type="PATRIC" id="fig|1268237.3.peg.3584"/>
<dbReference type="AlphaFoldDB" id="N9TWD7"/>
<comment type="caution">
    <text evidence="1">The sequence shown here is derived from an EMBL/GenBank/DDBJ whole genome shotgun (WGS) entry which is preliminary data.</text>
</comment>
<accession>N9TWD7</accession>
<keyword evidence="2" id="KW-1185">Reference proteome</keyword>
<reference evidence="1 2" key="1">
    <citation type="journal article" date="2013" name="Genome Announc.">
        <title>Draft Genome Sequence of the Aeromonas diversa Type Strain.</title>
        <authorList>
            <person name="Farfan M."/>
            <person name="Spataro N."/>
            <person name="Sanglas A."/>
            <person name="Albarral V."/>
            <person name="Loren J.G."/>
            <person name="Bosch E."/>
            <person name="Fuste M.C."/>
        </authorList>
    </citation>
    <scope>NUCLEOTIDE SEQUENCE [LARGE SCALE GENOMIC DNA]</scope>
    <source>
        <strain evidence="1 2">2478-85</strain>
    </source>
</reference>
<evidence type="ECO:0000313" key="2">
    <source>
        <dbReference type="Proteomes" id="UP000023775"/>
    </source>
</evidence>